<sequence length="62" mass="6741">MQVHTPLPWEGLGVGLPIDYYCPQARAPLPREGPGVGSPYDTFLQIMLIKSGDVNDLAMSNI</sequence>
<name>H1HPC2_9BACT</name>
<proteinExistence type="predicted"/>
<evidence type="ECO:0000313" key="1">
    <source>
        <dbReference type="EMBL" id="EHO68054.1"/>
    </source>
</evidence>
<dbReference type="Proteomes" id="UP000003167">
    <property type="component" value="Unassembled WGS sequence"/>
</dbReference>
<accession>H1HPC2</accession>
<dbReference type="EMBL" id="AGEK01000034">
    <property type="protein sequence ID" value="EHO68054.1"/>
    <property type="molecule type" value="Genomic_DNA"/>
</dbReference>
<comment type="caution">
    <text evidence="1">The sequence shown here is derived from an EMBL/GenBank/DDBJ whole genome shotgun (WGS) entry which is preliminary data.</text>
</comment>
<gene>
    <name evidence="1" type="ORF">HMPREF9944_02016</name>
</gene>
<dbReference type="AlphaFoldDB" id="H1HPC2"/>
<organism evidence="1 2">
    <name type="scientific">Segatella maculosa OT 289</name>
    <dbReference type="NCBI Taxonomy" id="999422"/>
    <lineage>
        <taxon>Bacteria</taxon>
        <taxon>Pseudomonadati</taxon>
        <taxon>Bacteroidota</taxon>
        <taxon>Bacteroidia</taxon>
        <taxon>Bacteroidales</taxon>
        <taxon>Prevotellaceae</taxon>
        <taxon>Segatella</taxon>
    </lineage>
</organism>
<keyword evidence="2" id="KW-1185">Reference proteome</keyword>
<dbReference type="HOGENOM" id="CLU_2900432_0_0_10"/>
<evidence type="ECO:0000313" key="2">
    <source>
        <dbReference type="Proteomes" id="UP000003167"/>
    </source>
</evidence>
<protein>
    <submittedName>
        <fullName evidence="1">Uncharacterized protein</fullName>
    </submittedName>
</protein>
<reference evidence="1 2" key="1">
    <citation type="submission" date="2011-12" db="EMBL/GenBank/DDBJ databases">
        <title>The Genome Sequence of Prevotella maculosa OT 289.</title>
        <authorList>
            <consortium name="The Broad Institute Genome Sequencing Platform"/>
            <person name="Earl A."/>
            <person name="Ward D."/>
            <person name="Feldgarden M."/>
            <person name="Gevers D."/>
            <person name="Izard J."/>
            <person name="Blanton J.M."/>
            <person name="Mathney J."/>
            <person name="Tanner A.C."/>
            <person name="Dewhirst F.E."/>
            <person name="Young S.K."/>
            <person name="Zeng Q."/>
            <person name="Gargeya S."/>
            <person name="Fitzgerald M."/>
            <person name="Haas B."/>
            <person name="Abouelleil A."/>
            <person name="Alvarado L."/>
            <person name="Arachchi H.M."/>
            <person name="Berlin A."/>
            <person name="Chapman S.B."/>
            <person name="Gearin G."/>
            <person name="Goldberg J."/>
            <person name="Griggs A."/>
            <person name="Gujja S."/>
            <person name="Hansen M."/>
            <person name="Heiman D."/>
            <person name="Howarth C."/>
            <person name="Larimer J."/>
            <person name="Lui A."/>
            <person name="MacDonald P.J.P."/>
            <person name="McCowen C."/>
            <person name="Montmayeur A."/>
            <person name="Murphy C."/>
            <person name="Neiman D."/>
            <person name="Pearson M."/>
            <person name="Priest M."/>
            <person name="Roberts A."/>
            <person name="Saif S."/>
            <person name="Shea T."/>
            <person name="Sisk P."/>
            <person name="Stolte C."/>
            <person name="Sykes S."/>
            <person name="Wortman J."/>
            <person name="Nusbaum C."/>
            <person name="Birren B."/>
        </authorList>
    </citation>
    <scope>NUCLEOTIDE SEQUENCE [LARGE SCALE GENOMIC DNA]</scope>
    <source>
        <strain evidence="1 2">OT 289</strain>
    </source>
</reference>